<proteinExistence type="predicted"/>
<accession>A0ABV9ATF0</accession>
<evidence type="ECO:0000256" key="2">
    <source>
        <dbReference type="SAM" id="SignalP"/>
    </source>
</evidence>
<protein>
    <recommendedName>
        <fullName evidence="5">Lipoprotein</fullName>
    </recommendedName>
</protein>
<evidence type="ECO:0000256" key="1">
    <source>
        <dbReference type="SAM" id="MobiDB-lite"/>
    </source>
</evidence>
<dbReference type="RefSeq" id="WP_381175117.1">
    <property type="nucleotide sequence ID" value="NZ_JBHSFK010000015.1"/>
</dbReference>
<dbReference type="EMBL" id="JBHSFK010000015">
    <property type="protein sequence ID" value="MFC4502396.1"/>
    <property type="molecule type" value="Genomic_DNA"/>
</dbReference>
<feature type="compositionally biased region" description="Basic and acidic residues" evidence="1">
    <location>
        <begin position="64"/>
        <end position="74"/>
    </location>
</feature>
<name>A0ABV9ATF0_9ACTN</name>
<organism evidence="3 4">
    <name type="scientific">Streptomyces vulcanius</name>
    <dbReference type="NCBI Taxonomy" id="1441876"/>
    <lineage>
        <taxon>Bacteria</taxon>
        <taxon>Bacillati</taxon>
        <taxon>Actinomycetota</taxon>
        <taxon>Actinomycetes</taxon>
        <taxon>Kitasatosporales</taxon>
        <taxon>Streptomycetaceae</taxon>
        <taxon>Streptomyces</taxon>
    </lineage>
</organism>
<feature type="signal peptide" evidence="2">
    <location>
        <begin position="1"/>
        <end position="33"/>
    </location>
</feature>
<evidence type="ECO:0008006" key="5">
    <source>
        <dbReference type="Google" id="ProtNLM"/>
    </source>
</evidence>
<gene>
    <name evidence="3" type="ORF">ACFPIH_23165</name>
</gene>
<evidence type="ECO:0000313" key="3">
    <source>
        <dbReference type="EMBL" id="MFC4502396.1"/>
    </source>
</evidence>
<feature type="region of interest" description="Disordered" evidence="1">
    <location>
        <begin position="49"/>
        <end position="85"/>
    </location>
</feature>
<keyword evidence="2" id="KW-0732">Signal</keyword>
<keyword evidence="4" id="KW-1185">Reference proteome</keyword>
<feature type="compositionally biased region" description="Polar residues" evidence="1">
    <location>
        <begin position="49"/>
        <end position="63"/>
    </location>
</feature>
<evidence type="ECO:0000313" key="4">
    <source>
        <dbReference type="Proteomes" id="UP001595839"/>
    </source>
</evidence>
<reference evidence="4" key="1">
    <citation type="journal article" date="2019" name="Int. J. Syst. Evol. Microbiol.">
        <title>The Global Catalogue of Microorganisms (GCM) 10K type strain sequencing project: providing services to taxonomists for standard genome sequencing and annotation.</title>
        <authorList>
            <consortium name="The Broad Institute Genomics Platform"/>
            <consortium name="The Broad Institute Genome Sequencing Center for Infectious Disease"/>
            <person name="Wu L."/>
            <person name="Ma J."/>
        </authorList>
    </citation>
    <scope>NUCLEOTIDE SEQUENCE [LARGE SCALE GENOMIC DNA]</scope>
    <source>
        <strain evidence="4">CGMCC 4.7177</strain>
    </source>
</reference>
<dbReference type="Proteomes" id="UP001595839">
    <property type="component" value="Unassembled WGS sequence"/>
</dbReference>
<sequence>MNQHHRFQPDVQPRLRIRRVPALVSATAILALATLTACGGDADSGTGVASITETGTGTASSDKAQGKQSKDPEAGRPQLRLDTSEEEENRLFNIWSACIHEHGVPMQDIVKDGKNVPDQTHRAYPAAAKACIGKLPVGPPELDRAKNPHYMDDFRAEIACMHEAGVKVEPMPDGEGYTWPSGEINVPNLPDLEKRCRIEAFSDKDG</sequence>
<feature type="chain" id="PRO_5045062571" description="Lipoprotein" evidence="2">
    <location>
        <begin position="34"/>
        <end position="206"/>
    </location>
</feature>
<comment type="caution">
    <text evidence="3">The sequence shown here is derived from an EMBL/GenBank/DDBJ whole genome shotgun (WGS) entry which is preliminary data.</text>
</comment>